<dbReference type="GeneID" id="17262648"/>
<dbReference type="EnsemblProtists" id="EOD16500">
    <property type="protein sequence ID" value="EOD16500"/>
    <property type="gene ID" value="EMIHUDRAFT_459158"/>
</dbReference>
<dbReference type="RefSeq" id="XP_005768929.1">
    <property type="nucleotide sequence ID" value="XM_005768872.1"/>
</dbReference>
<reference evidence="2" key="1">
    <citation type="journal article" date="2013" name="Nature">
        <title>Pan genome of the phytoplankton Emiliania underpins its global distribution.</title>
        <authorList>
            <person name="Read B.A."/>
            <person name="Kegel J."/>
            <person name="Klute M.J."/>
            <person name="Kuo A."/>
            <person name="Lefebvre S.C."/>
            <person name="Maumus F."/>
            <person name="Mayer C."/>
            <person name="Miller J."/>
            <person name="Monier A."/>
            <person name="Salamov A."/>
            <person name="Young J."/>
            <person name="Aguilar M."/>
            <person name="Claverie J.M."/>
            <person name="Frickenhaus S."/>
            <person name="Gonzalez K."/>
            <person name="Herman E.K."/>
            <person name="Lin Y.C."/>
            <person name="Napier J."/>
            <person name="Ogata H."/>
            <person name="Sarno A.F."/>
            <person name="Shmutz J."/>
            <person name="Schroeder D."/>
            <person name="de Vargas C."/>
            <person name="Verret F."/>
            <person name="von Dassow P."/>
            <person name="Valentin K."/>
            <person name="Van de Peer Y."/>
            <person name="Wheeler G."/>
            <person name="Dacks J.B."/>
            <person name="Delwiche C.F."/>
            <person name="Dyhrman S.T."/>
            <person name="Glockner G."/>
            <person name="John U."/>
            <person name="Richards T."/>
            <person name="Worden A.Z."/>
            <person name="Zhang X."/>
            <person name="Grigoriev I.V."/>
            <person name="Allen A.E."/>
            <person name="Bidle K."/>
            <person name="Borodovsky M."/>
            <person name="Bowler C."/>
            <person name="Brownlee C."/>
            <person name="Cock J.M."/>
            <person name="Elias M."/>
            <person name="Gladyshev V.N."/>
            <person name="Groth M."/>
            <person name="Guda C."/>
            <person name="Hadaegh A."/>
            <person name="Iglesias-Rodriguez M.D."/>
            <person name="Jenkins J."/>
            <person name="Jones B.M."/>
            <person name="Lawson T."/>
            <person name="Leese F."/>
            <person name="Lindquist E."/>
            <person name="Lobanov A."/>
            <person name="Lomsadze A."/>
            <person name="Malik S.B."/>
            <person name="Marsh M.E."/>
            <person name="Mackinder L."/>
            <person name="Mock T."/>
            <person name="Mueller-Roeber B."/>
            <person name="Pagarete A."/>
            <person name="Parker M."/>
            <person name="Probert I."/>
            <person name="Quesneville H."/>
            <person name="Raines C."/>
            <person name="Rensing S.A."/>
            <person name="Riano-Pachon D.M."/>
            <person name="Richier S."/>
            <person name="Rokitta S."/>
            <person name="Shiraiwa Y."/>
            <person name="Soanes D.M."/>
            <person name="van der Giezen M."/>
            <person name="Wahlund T.M."/>
            <person name="Williams B."/>
            <person name="Wilson W."/>
            <person name="Wolfe G."/>
            <person name="Wurch L.L."/>
        </authorList>
    </citation>
    <scope>NUCLEOTIDE SEQUENCE</scope>
</reference>
<name>A0A0D3IZ15_EMIH1</name>
<sequence>MLQAHSDPRLWDGPTSREAQPAWLKNIQAERETVLRKINYTGGVFDVIPWTQTSWMQPQMHPYDRSFYDPTSGEYTVGRYLADLRARYGGIDSLLLWPTYTNIGIDDRNQFDYFRTMPGGLEGVRRVTAELHAEGVKVMWPYNPWDTGTRREGSSDQVALAALLKQTGGDGFNGDTMGSVGLAFWNASLAVHHPLGLEPEGGGTDEALNWATMGWGYWRYPAVPAVNRFKFLTRGRFMAHVCDRWAKDRTDNLQAISSTWNGITPRDAEAIRRVAHMQRFFGADAGGGLLLSAGWEPHTPEAVQPAVFAQYTDEIADEHTRSVLLRGGSNYRPDGSHWYFPNRGGPGSGPPCTTHNKYFLFGESYERAGTVGFRCVYDRPAPATPPLGPDRAAGIGV</sequence>
<dbReference type="PaxDb" id="2903-EOD16500"/>
<reference evidence="1" key="2">
    <citation type="submission" date="2024-10" db="UniProtKB">
        <authorList>
            <consortium name="EnsemblProtists"/>
        </authorList>
    </citation>
    <scope>IDENTIFICATION</scope>
</reference>
<dbReference type="STRING" id="2903.R1DPY9"/>
<evidence type="ECO:0000313" key="1">
    <source>
        <dbReference type="EnsemblProtists" id="EOD16500"/>
    </source>
</evidence>
<dbReference type="AlphaFoldDB" id="A0A0D3IZ15"/>
<dbReference type="KEGG" id="ehx:EMIHUDRAFT_459158"/>
<accession>A0A0D3IZ15</accession>
<proteinExistence type="predicted"/>
<keyword evidence="2" id="KW-1185">Reference proteome</keyword>
<organism evidence="1 2">
    <name type="scientific">Emiliania huxleyi (strain CCMP1516)</name>
    <dbReference type="NCBI Taxonomy" id="280463"/>
    <lineage>
        <taxon>Eukaryota</taxon>
        <taxon>Haptista</taxon>
        <taxon>Haptophyta</taxon>
        <taxon>Prymnesiophyceae</taxon>
        <taxon>Isochrysidales</taxon>
        <taxon>Noelaerhabdaceae</taxon>
        <taxon>Emiliania</taxon>
    </lineage>
</organism>
<evidence type="ECO:0000313" key="2">
    <source>
        <dbReference type="Proteomes" id="UP000013827"/>
    </source>
</evidence>
<dbReference type="HOGENOM" id="CLU_058327_0_0_1"/>
<protein>
    <submittedName>
        <fullName evidence="1">Uncharacterized protein</fullName>
    </submittedName>
</protein>
<dbReference type="Proteomes" id="UP000013827">
    <property type="component" value="Unassembled WGS sequence"/>
</dbReference>